<dbReference type="InterPro" id="IPR028939">
    <property type="entry name" value="P5C_Rdtase_cat_N"/>
</dbReference>
<dbReference type="SUPFAM" id="SSF51735">
    <property type="entry name" value="NAD(P)-binding Rossmann-fold domains"/>
    <property type="match status" value="1"/>
</dbReference>
<organism evidence="9 10">
    <name type="scientific">Cerasicoccus arenae</name>
    <dbReference type="NCBI Taxonomy" id="424488"/>
    <lineage>
        <taxon>Bacteria</taxon>
        <taxon>Pseudomonadati</taxon>
        <taxon>Verrucomicrobiota</taxon>
        <taxon>Opitutia</taxon>
        <taxon>Puniceicoccales</taxon>
        <taxon>Cerasicoccaceae</taxon>
        <taxon>Cerasicoccus</taxon>
    </lineage>
</organism>
<evidence type="ECO:0000256" key="2">
    <source>
        <dbReference type="ARBA" id="ARBA00022857"/>
    </source>
</evidence>
<comment type="catalytic activity">
    <reaction evidence="4">
        <text>L-proline + NAD(+) = (S)-1-pyrroline-5-carboxylate + NADH + 2 H(+)</text>
        <dbReference type="Rhea" id="RHEA:14105"/>
        <dbReference type="ChEBI" id="CHEBI:15378"/>
        <dbReference type="ChEBI" id="CHEBI:17388"/>
        <dbReference type="ChEBI" id="CHEBI:57540"/>
        <dbReference type="ChEBI" id="CHEBI:57945"/>
        <dbReference type="ChEBI" id="CHEBI:60039"/>
        <dbReference type="EC" id="1.5.1.2"/>
    </reaction>
</comment>
<dbReference type="UniPathway" id="UPA00098">
    <property type="reaction ID" value="UER00361"/>
</dbReference>
<evidence type="ECO:0000256" key="5">
    <source>
        <dbReference type="NCBIfam" id="TIGR00112"/>
    </source>
</evidence>
<dbReference type="InterPro" id="IPR008927">
    <property type="entry name" value="6-PGluconate_DH-like_C_sf"/>
</dbReference>
<dbReference type="RefSeq" id="WP_200163406.1">
    <property type="nucleotide sequence ID" value="NZ_BMXG01000002.1"/>
</dbReference>
<keyword evidence="10" id="KW-1185">Reference proteome</keyword>
<comment type="catalytic activity">
    <reaction evidence="4">
        <text>L-proline + NADP(+) = (S)-1-pyrroline-5-carboxylate + NADPH + 2 H(+)</text>
        <dbReference type="Rhea" id="RHEA:14109"/>
        <dbReference type="ChEBI" id="CHEBI:15378"/>
        <dbReference type="ChEBI" id="CHEBI:17388"/>
        <dbReference type="ChEBI" id="CHEBI:57783"/>
        <dbReference type="ChEBI" id="CHEBI:58349"/>
        <dbReference type="ChEBI" id="CHEBI:60039"/>
        <dbReference type="EC" id="1.5.1.2"/>
    </reaction>
</comment>
<keyword evidence="4" id="KW-0641">Proline biosynthesis</keyword>
<dbReference type="PIRSF" id="PIRSF000193">
    <property type="entry name" value="Pyrrol-5-carb_rd"/>
    <property type="match status" value="1"/>
</dbReference>
<feature type="domain" description="Pyrroline-5-carboxylate reductase dimerisation" evidence="8">
    <location>
        <begin position="160"/>
        <end position="264"/>
    </location>
</feature>
<dbReference type="NCBIfam" id="TIGR00112">
    <property type="entry name" value="proC"/>
    <property type="match status" value="1"/>
</dbReference>
<dbReference type="InterPro" id="IPR036291">
    <property type="entry name" value="NAD(P)-bd_dom_sf"/>
</dbReference>
<proteinExistence type="inferred from homology"/>
<gene>
    <name evidence="4 9" type="primary">proC</name>
    <name evidence="9" type="ORF">GCM10007047_05340</name>
</gene>
<dbReference type="SUPFAM" id="SSF48179">
    <property type="entry name" value="6-phosphogluconate dehydrogenase C-terminal domain-like"/>
    <property type="match status" value="1"/>
</dbReference>
<evidence type="ECO:0000256" key="6">
    <source>
        <dbReference type="PIRSR" id="PIRSR000193-1"/>
    </source>
</evidence>
<dbReference type="GO" id="GO:0055129">
    <property type="term" value="P:L-proline biosynthetic process"/>
    <property type="evidence" value="ECO:0007669"/>
    <property type="project" value="UniProtKB-UniRule"/>
</dbReference>
<reference evidence="9" key="2">
    <citation type="submission" date="2020-09" db="EMBL/GenBank/DDBJ databases">
        <authorList>
            <person name="Sun Q."/>
            <person name="Kim S."/>
        </authorList>
    </citation>
    <scope>NUCLEOTIDE SEQUENCE</scope>
    <source>
        <strain evidence="9">KCTC 12870</strain>
    </source>
</reference>
<keyword evidence="4" id="KW-0963">Cytoplasm</keyword>
<protein>
    <recommendedName>
        <fullName evidence="4 5">Pyrroline-5-carboxylate reductase</fullName>
        <shortName evidence="4">P5C reductase</shortName>
        <shortName evidence="4">P5CR</shortName>
        <ecNumber evidence="4 5">1.5.1.2</ecNumber>
    </recommendedName>
    <alternativeName>
        <fullName evidence="4">PCA reductase</fullName>
    </alternativeName>
</protein>
<comment type="similarity">
    <text evidence="1 4">Belongs to the pyrroline-5-carboxylate reductase family.</text>
</comment>
<reference evidence="9" key="1">
    <citation type="journal article" date="2014" name="Int. J. Syst. Evol. Microbiol.">
        <title>Complete genome sequence of Corynebacterium casei LMG S-19264T (=DSM 44701T), isolated from a smear-ripened cheese.</title>
        <authorList>
            <consortium name="US DOE Joint Genome Institute (JGI-PGF)"/>
            <person name="Walter F."/>
            <person name="Albersmeier A."/>
            <person name="Kalinowski J."/>
            <person name="Ruckert C."/>
        </authorList>
    </citation>
    <scope>NUCLEOTIDE SEQUENCE</scope>
    <source>
        <strain evidence="9">KCTC 12870</strain>
    </source>
</reference>
<feature type="domain" description="Pyrroline-5-carboxylate reductase catalytic N-terminal" evidence="7">
    <location>
        <begin position="3"/>
        <end position="97"/>
    </location>
</feature>
<keyword evidence="2 4" id="KW-0521">NADP</keyword>
<keyword evidence="3 4" id="KW-0560">Oxidoreductase</keyword>
<dbReference type="PANTHER" id="PTHR11645">
    <property type="entry name" value="PYRROLINE-5-CARBOXYLATE REDUCTASE"/>
    <property type="match status" value="1"/>
</dbReference>
<dbReference type="EMBL" id="BMXG01000002">
    <property type="protein sequence ID" value="GHB92921.1"/>
    <property type="molecule type" value="Genomic_DNA"/>
</dbReference>
<evidence type="ECO:0000256" key="4">
    <source>
        <dbReference type="HAMAP-Rule" id="MF_01925"/>
    </source>
</evidence>
<comment type="pathway">
    <text evidence="4">Amino-acid biosynthesis; L-proline biosynthesis; L-proline from L-glutamate 5-semialdehyde: step 1/1.</text>
</comment>
<dbReference type="InterPro" id="IPR000304">
    <property type="entry name" value="Pyrroline-COOH_reductase"/>
</dbReference>
<dbReference type="InterPro" id="IPR029036">
    <property type="entry name" value="P5CR_dimer"/>
</dbReference>
<name>A0A8J3DHC6_9BACT</name>
<dbReference type="Pfam" id="PF03807">
    <property type="entry name" value="F420_oxidored"/>
    <property type="match status" value="1"/>
</dbReference>
<comment type="caution">
    <text evidence="9">The sequence shown here is derived from an EMBL/GenBank/DDBJ whole genome shotgun (WGS) entry which is preliminary data.</text>
</comment>
<accession>A0A8J3DHC6</accession>
<dbReference type="GO" id="GO:0005737">
    <property type="term" value="C:cytoplasm"/>
    <property type="evidence" value="ECO:0007669"/>
    <property type="project" value="UniProtKB-SubCell"/>
</dbReference>
<comment type="subcellular location">
    <subcellularLocation>
        <location evidence="4">Cytoplasm</location>
    </subcellularLocation>
</comment>
<feature type="binding site" evidence="6">
    <location>
        <begin position="69"/>
        <end position="72"/>
    </location>
    <ligand>
        <name>NADP(+)</name>
        <dbReference type="ChEBI" id="CHEBI:58349"/>
    </ligand>
</feature>
<evidence type="ECO:0000313" key="10">
    <source>
        <dbReference type="Proteomes" id="UP000642829"/>
    </source>
</evidence>
<comment type="function">
    <text evidence="4">Catalyzes the reduction of 1-pyrroline-5-carboxylate (PCA) to L-proline.</text>
</comment>
<dbReference type="Pfam" id="PF14748">
    <property type="entry name" value="P5CR_dimer"/>
    <property type="match status" value="1"/>
</dbReference>
<dbReference type="FunFam" id="1.10.3730.10:FF:000001">
    <property type="entry name" value="Pyrroline-5-carboxylate reductase"/>
    <property type="match status" value="1"/>
</dbReference>
<dbReference type="PANTHER" id="PTHR11645:SF0">
    <property type="entry name" value="PYRROLINE-5-CARBOXYLATE REDUCTASE 3"/>
    <property type="match status" value="1"/>
</dbReference>
<dbReference type="HAMAP" id="MF_01925">
    <property type="entry name" value="P5C_reductase"/>
    <property type="match status" value="1"/>
</dbReference>
<dbReference type="Gene3D" id="1.10.3730.10">
    <property type="entry name" value="ProC C-terminal domain-like"/>
    <property type="match status" value="1"/>
</dbReference>
<dbReference type="EC" id="1.5.1.2" evidence="4 5"/>
<keyword evidence="4" id="KW-0028">Amino-acid biosynthesis</keyword>
<dbReference type="Gene3D" id="3.40.50.720">
    <property type="entry name" value="NAD(P)-binding Rossmann-like Domain"/>
    <property type="match status" value="1"/>
</dbReference>
<evidence type="ECO:0000256" key="1">
    <source>
        <dbReference type="ARBA" id="ARBA00005525"/>
    </source>
</evidence>
<dbReference type="AlphaFoldDB" id="A0A8J3DHC6"/>
<feature type="binding site" evidence="6">
    <location>
        <begin position="7"/>
        <end position="12"/>
    </location>
    <ligand>
        <name>NADP(+)</name>
        <dbReference type="ChEBI" id="CHEBI:58349"/>
    </ligand>
</feature>
<evidence type="ECO:0000259" key="8">
    <source>
        <dbReference type="Pfam" id="PF14748"/>
    </source>
</evidence>
<dbReference type="Proteomes" id="UP000642829">
    <property type="component" value="Unassembled WGS sequence"/>
</dbReference>
<sequence>MIKVAFIGAGRMASAMVRGLLKTGHFSPPEVGCTCGDDPTGPQLASSAGITYEPELKNLLQDSDVIVLACKPQQFNSLNAEIAALAKGQLIISILAGIPLARISSRFPEARNCVRAMPNTPGQIGAGISAYASGHTLDNHDEELVQVILGALGQVVATPEDQLDAVTAVSGSGPAYVFEFTAALAEAGVAAGLPPEIASRLARQTVTGAGLLLGQSVDTIEELRRQVTSPGGTTQAALEQFNEDRLRDVVRHAVLAAKQRSIELAQG</sequence>
<evidence type="ECO:0000313" key="9">
    <source>
        <dbReference type="EMBL" id="GHB92921.1"/>
    </source>
</evidence>
<dbReference type="GO" id="GO:0004735">
    <property type="term" value="F:pyrroline-5-carboxylate reductase activity"/>
    <property type="evidence" value="ECO:0007669"/>
    <property type="project" value="UniProtKB-UniRule"/>
</dbReference>
<evidence type="ECO:0000256" key="3">
    <source>
        <dbReference type="ARBA" id="ARBA00023002"/>
    </source>
</evidence>
<evidence type="ECO:0000259" key="7">
    <source>
        <dbReference type="Pfam" id="PF03807"/>
    </source>
</evidence>